<organism evidence="3 4">
    <name type="scientific">Zymomonas mobilis subsp. pomaceae (strain ATCC 29192 / DSM 22645 / JCM 10191 / CCUG 17912 / NBRC 13757 / NCIMB 11200 / NRRL B-4491 / Barker I)</name>
    <dbReference type="NCBI Taxonomy" id="579138"/>
    <lineage>
        <taxon>Bacteria</taxon>
        <taxon>Pseudomonadati</taxon>
        <taxon>Pseudomonadota</taxon>
        <taxon>Alphaproteobacteria</taxon>
        <taxon>Sphingomonadales</taxon>
        <taxon>Zymomonadaceae</taxon>
        <taxon>Zymomonas</taxon>
    </lineage>
</organism>
<reference evidence="3 4" key="1">
    <citation type="journal article" date="2011" name="J. Bacteriol.">
        <title>Genome sequence of the ethanol-producing Zymomonas mobilis subsp. pomaceae lectotype strain ATCC 29192.</title>
        <authorList>
            <person name="Kouvelis V.N."/>
            <person name="Davenport K.W."/>
            <person name="Brettin T.S."/>
            <person name="Bruce D."/>
            <person name="Detter C."/>
            <person name="Han C.S."/>
            <person name="Nolan M."/>
            <person name="Tapia R."/>
            <person name="Damoulaki A."/>
            <person name="Kyrpides N.C."/>
            <person name="Typas M.A."/>
            <person name="Pappas K.M."/>
        </authorList>
    </citation>
    <scope>NUCLEOTIDE SEQUENCE [LARGE SCALE GENOMIC DNA]</scope>
    <source>
        <strain evidence="4">ATCC 29192 / DSM 22645 / JCM 10191 / CCUG 17912 / NBRC 13757 / NCIMB 11200 / NRRL B-4491 / Barker I</strain>
    </source>
</reference>
<dbReference type="RefSeq" id="WP_013934617.1">
    <property type="nucleotide sequence ID" value="NC_015709.1"/>
</dbReference>
<proteinExistence type="predicted"/>
<name>F8EUT2_ZYMMT</name>
<evidence type="ECO:0000313" key="4">
    <source>
        <dbReference type="Proteomes" id="UP000000491"/>
    </source>
</evidence>
<keyword evidence="2" id="KW-0812">Transmembrane</keyword>
<feature type="compositionally biased region" description="Polar residues" evidence="1">
    <location>
        <begin position="70"/>
        <end position="93"/>
    </location>
</feature>
<dbReference type="InterPro" id="IPR011990">
    <property type="entry name" value="TPR-like_helical_dom_sf"/>
</dbReference>
<keyword evidence="2" id="KW-0472">Membrane</keyword>
<evidence type="ECO:0000256" key="2">
    <source>
        <dbReference type="SAM" id="Phobius"/>
    </source>
</evidence>
<dbReference type="eggNOG" id="COG4700">
    <property type="taxonomic scope" value="Bacteria"/>
</dbReference>
<dbReference type="EMBL" id="CP002865">
    <property type="protein sequence ID" value="AEI38228.1"/>
    <property type="molecule type" value="Genomic_DNA"/>
</dbReference>
<keyword evidence="2" id="KW-1133">Transmembrane helix</keyword>
<accession>F8EUT2</accession>
<dbReference type="Gene3D" id="1.25.40.10">
    <property type="entry name" value="Tetratricopeptide repeat domain"/>
    <property type="match status" value="1"/>
</dbReference>
<dbReference type="Proteomes" id="UP000000491">
    <property type="component" value="Chromosome"/>
</dbReference>
<feature type="region of interest" description="Disordered" evidence="1">
    <location>
        <begin position="70"/>
        <end position="98"/>
    </location>
</feature>
<dbReference type="STRING" id="579138.Zymop_1338"/>
<dbReference type="HOGENOM" id="CLU_464550_0_0_5"/>
<gene>
    <name evidence="3" type="ordered locus">Zymop_1338</name>
</gene>
<dbReference type="KEGG" id="zmp:Zymop_1338"/>
<evidence type="ECO:0000313" key="3">
    <source>
        <dbReference type="EMBL" id="AEI38228.1"/>
    </source>
</evidence>
<evidence type="ECO:0000256" key="1">
    <source>
        <dbReference type="SAM" id="MobiDB-lite"/>
    </source>
</evidence>
<dbReference type="AlphaFoldDB" id="F8EUT2"/>
<sequence>MRILSKLFFNVPVLIIRTVIPFIATVVSAKEPTSLKMLLAINYRAEEKENKDVTVGTSNNEEIAGKTFSADVSPSSAVSTLRNDTSSQTPPSDKSNRIAFTLSPDRLRDKMEQATKLTHENNCPASLALLDPIIPSLKGHERVAAQLLRIPCLATLGYDTQIPTTYEDIKAIEPENGAVISVGILIALASDDFSAAGERLLLLTDKDPARVDHFETDMVQAILNQNNTPNRQALWQKLVLGLVHSSWGISAGPDVRDSLIKKAISVYLKKHQVEDAADFLSEINDPERLIEMAISRDYEAIWPEIERHLGVHSQEKITQFSSFWLRALSDQPDNPLFIDQSIHAFTLSGRFEDAVRLGESFQIISDSNEITIKGIVAATNAQLALTTSGKISAPIFRLQQISMLDPARNPEVLHADVKLAEWLNQSGRYYEARTLSEKMLSNLDLSLTSKEIAWFQRSAVCSMMQLGQRAQAGQMAIEMVQSHLNNAQAVVEALFCAGKPKEAVNFTLQALQNPLQSDSLLKVLQPTGVFSEVRPPQLQHFWVKLYEIPAVERAFSKTGRRLPERLRVQENVALPLLMHNSLPTIIS</sequence>
<dbReference type="PATRIC" id="fig|579138.3.peg.1418"/>
<protein>
    <submittedName>
        <fullName evidence="3">Uncharacterized protein</fullName>
    </submittedName>
</protein>
<feature type="transmembrane region" description="Helical" evidence="2">
    <location>
        <begin position="7"/>
        <end position="27"/>
    </location>
</feature>